<feature type="transmembrane region" description="Helical" evidence="2">
    <location>
        <begin position="84"/>
        <end position="105"/>
    </location>
</feature>
<keyword evidence="2" id="KW-0812">Transmembrane</keyword>
<evidence type="ECO:0000313" key="3">
    <source>
        <dbReference type="EMBL" id="GCF09073.1"/>
    </source>
</evidence>
<proteinExistence type="predicted"/>
<accession>A0A5A5TDE9</accession>
<keyword evidence="4" id="KW-1185">Reference proteome</keyword>
<organism evidence="3 4">
    <name type="scientific">Dictyobacter arantiisoli</name>
    <dbReference type="NCBI Taxonomy" id="2014874"/>
    <lineage>
        <taxon>Bacteria</taxon>
        <taxon>Bacillati</taxon>
        <taxon>Chloroflexota</taxon>
        <taxon>Ktedonobacteria</taxon>
        <taxon>Ktedonobacterales</taxon>
        <taxon>Dictyobacteraceae</taxon>
        <taxon>Dictyobacter</taxon>
    </lineage>
</organism>
<comment type="caution">
    <text evidence="3">The sequence shown here is derived from an EMBL/GenBank/DDBJ whole genome shotgun (WGS) entry which is preliminary data.</text>
</comment>
<evidence type="ECO:0000256" key="2">
    <source>
        <dbReference type="SAM" id="Phobius"/>
    </source>
</evidence>
<evidence type="ECO:0000256" key="1">
    <source>
        <dbReference type="SAM" id="MobiDB-lite"/>
    </source>
</evidence>
<sequence length="128" mass="13716">MPNAQSILPAEASVNQSAPGAPSQPDSTTTTSLPPEAQGEANGGPLGCCLGTMVGLLLSLSVAVLGRFYASPLASVFQSNLSTIIRIFMVIIAMIAVIVCGYFGWKIGKRLYREYDDPRVKKHHPRKR</sequence>
<keyword evidence="2" id="KW-1133">Transmembrane helix</keyword>
<feature type="compositionally biased region" description="Polar residues" evidence="1">
    <location>
        <begin position="13"/>
        <end position="33"/>
    </location>
</feature>
<name>A0A5A5TDE9_9CHLR</name>
<reference evidence="3 4" key="1">
    <citation type="submission" date="2019-01" db="EMBL/GenBank/DDBJ databases">
        <title>Draft genome sequence of Dictyobacter sp. Uno17.</title>
        <authorList>
            <person name="Wang C.M."/>
            <person name="Zheng Y."/>
            <person name="Sakai Y."/>
            <person name="Abe K."/>
            <person name="Yokota A."/>
            <person name="Yabe S."/>
        </authorList>
    </citation>
    <scope>NUCLEOTIDE SEQUENCE [LARGE SCALE GENOMIC DNA]</scope>
    <source>
        <strain evidence="3 4">Uno17</strain>
    </source>
</reference>
<gene>
    <name evidence="3" type="ORF">KDI_26370</name>
</gene>
<protein>
    <submittedName>
        <fullName evidence="3">Uncharacterized protein</fullName>
    </submittedName>
</protein>
<dbReference type="Proteomes" id="UP000322530">
    <property type="component" value="Unassembled WGS sequence"/>
</dbReference>
<feature type="region of interest" description="Disordered" evidence="1">
    <location>
        <begin position="1"/>
        <end position="40"/>
    </location>
</feature>
<evidence type="ECO:0000313" key="4">
    <source>
        <dbReference type="Proteomes" id="UP000322530"/>
    </source>
</evidence>
<dbReference type="EMBL" id="BIXY01000035">
    <property type="protein sequence ID" value="GCF09073.1"/>
    <property type="molecule type" value="Genomic_DNA"/>
</dbReference>
<feature type="transmembrane region" description="Helical" evidence="2">
    <location>
        <begin position="46"/>
        <end position="69"/>
    </location>
</feature>
<dbReference type="AlphaFoldDB" id="A0A5A5TDE9"/>
<keyword evidence="2" id="KW-0472">Membrane</keyword>